<dbReference type="InterPro" id="IPR011006">
    <property type="entry name" value="CheY-like_superfamily"/>
</dbReference>
<dbReference type="PROSITE" id="PS50109">
    <property type="entry name" value="HIS_KIN"/>
    <property type="match status" value="2"/>
</dbReference>
<dbReference type="InterPro" id="IPR036097">
    <property type="entry name" value="HisK_dim/P_sf"/>
</dbReference>
<evidence type="ECO:0000256" key="6">
    <source>
        <dbReference type="ARBA" id="ARBA00022777"/>
    </source>
</evidence>
<dbReference type="Gene3D" id="2.60.120.260">
    <property type="entry name" value="Galactose-binding domain-like"/>
    <property type="match status" value="1"/>
</dbReference>
<evidence type="ECO:0000259" key="11">
    <source>
        <dbReference type="PROSITE" id="PS50109"/>
    </source>
</evidence>
<dbReference type="PANTHER" id="PTHR43547">
    <property type="entry name" value="TWO-COMPONENT HISTIDINE KINASE"/>
    <property type="match status" value="1"/>
</dbReference>
<dbReference type="CDD" id="cd16922">
    <property type="entry name" value="HATPase_EvgS-ArcB-TorS-like"/>
    <property type="match status" value="1"/>
</dbReference>
<keyword evidence="7" id="KW-0067">ATP-binding</keyword>
<name>A0ABR8MZG7_9BACL</name>
<keyword evidence="5" id="KW-0547">Nucleotide-binding</keyword>
<keyword evidence="3 9" id="KW-0597">Phosphoprotein</keyword>
<comment type="caution">
    <text evidence="13">The sequence shown here is derived from an EMBL/GenBank/DDBJ whole genome shotgun (WGS) entry which is preliminary data.</text>
</comment>
<evidence type="ECO:0000256" key="10">
    <source>
        <dbReference type="SAM" id="Phobius"/>
    </source>
</evidence>
<dbReference type="RefSeq" id="WP_191205287.1">
    <property type="nucleotide sequence ID" value="NZ_JACXZA010000005.1"/>
</dbReference>
<dbReference type="SUPFAM" id="SSF47384">
    <property type="entry name" value="Homodimeric domain of signal transducing histidine kinase"/>
    <property type="match status" value="1"/>
</dbReference>
<dbReference type="PRINTS" id="PR00344">
    <property type="entry name" value="BCTRLSENSOR"/>
</dbReference>
<evidence type="ECO:0000313" key="13">
    <source>
        <dbReference type="EMBL" id="MBD3920980.1"/>
    </source>
</evidence>
<dbReference type="Proteomes" id="UP000609346">
    <property type="component" value="Unassembled WGS sequence"/>
</dbReference>
<dbReference type="PANTHER" id="PTHR43547:SF2">
    <property type="entry name" value="HYBRID SIGNAL TRANSDUCTION HISTIDINE KINASE C"/>
    <property type="match status" value="1"/>
</dbReference>
<dbReference type="Pfam" id="PF06580">
    <property type="entry name" value="His_kinase"/>
    <property type="match status" value="1"/>
</dbReference>
<feature type="transmembrane region" description="Helical" evidence="10">
    <location>
        <begin position="357"/>
        <end position="375"/>
    </location>
</feature>
<dbReference type="EMBL" id="JACXZA010000005">
    <property type="protein sequence ID" value="MBD3920980.1"/>
    <property type="molecule type" value="Genomic_DNA"/>
</dbReference>
<keyword evidence="10" id="KW-0812">Transmembrane</keyword>
<dbReference type="Pfam" id="PF07695">
    <property type="entry name" value="7TMR-DISM_7TM"/>
    <property type="match status" value="1"/>
</dbReference>
<dbReference type="PROSITE" id="PS50110">
    <property type="entry name" value="RESPONSE_REGULATORY"/>
    <property type="match status" value="1"/>
</dbReference>
<evidence type="ECO:0000256" key="2">
    <source>
        <dbReference type="ARBA" id="ARBA00012438"/>
    </source>
</evidence>
<dbReference type="InterPro" id="IPR036890">
    <property type="entry name" value="HATPase_C_sf"/>
</dbReference>
<evidence type="ECO:0000256" key="9">
    <source>
        <dbReference type="PROSITE-ProRule" id="PRU00169"/>
    </source>
</evidence>
<dbReference type="SMART" id="SM00388">
    <property type="entry name" value="HisKA"/>
    <property type="match status" value="1"/>
</dbReference>
<proteinExistence type="predicted"/>
<dbReference type="Pfam" id="PF00512">
    <property type="entry name" value="HisKA"/>
    <property type="match status" value="1"/>
</dbReference>
<evidence type="ECO:0000256" key="1">
    <source>
        <dbReference type="ARBA" id="ARBA00000085"/>
    </source>
</evidence>
<evidence type="ECO:0000256" key="3">
    <source>
        <dbReference type="ARBA" id="ARBA00022553"/>
    </source>
</evidence>
<dbReference type="CDD" id="cd00082">
    <property type="entry name" value="HisKA"/>
    <property type="match status" value="1"/>
</dbReference>
<dbReference type="Gene3D" id="1.10.287.130">
    <property type="match status" value="1"/>
</dbReference>
<evidence type="ECO:0000256" key="4">
    <source>
        <dbReference type="ARBA" id="ARBA00022679"/>
    </source>
</evidence>
<keyword evidence="10" id="KW-1133">Transmembrane helix</keyword>
<dbReference type="InterPro" id="IPR010559">
    <property type="entry name" value="Sig_transdc_His_kin_internal"/>
</dbReference>
<dbReference type="InterPro" id="IPR008979">
    <property type="entry name" value="Galactose-bd-like_sf"/>
</dbReference>
<evidence type="ECO:0000256" key="5">
    <source>
        <dbReference type="ARBA" id="ARBA00022741"/>
    </source>
</evidence>
<feature type="transmembrane region" description="Helical" evidence="10">
    <location>
        <begin position="208"/>
        <end position="229"/>
    </location>
</feature>
<feature type="domain" description="Response regulatory" evidence="12">
    <location>
        <begin position="698"/>
        <end position="814"/>
    </location>
</feature>
<dbReference type="InterPro" id="IPR003594">
    <property type="entry name" value="HATPase_dom"/>
</dbReference>
<dbReference type="InterPro" id="IPR005467">
    <property type="entry name" value="His_kinase_dom"/>
</dbReference>
<keyword evidence="14" id="KW-1185">Reference proteome</keyword>
<evidence type="ECO:0000256" key="7">
    <source>
        <dbReference type="ARBA" id="ARBA00022840"/>
    </source>
</evidence>
<feature type="domain" description="Histidine kinase" evidence="11">
    <location>
        <begin position="432"/>
        <end position="650"/>
    </location>
</feature>
<dbReference type="InterPro" id="IPR011623">
    <property type="entry name" value="7TMR_DISM_rcpt_extracell_dom1"/>
</dbReference>
<dbReference type="EC" id="2.7.13.3" evidence="2"/>
<reference evidence="13 14" key="1">
    <citation type="submission" date="2020-09" db="EMBL/GenBank/DDBJ databases">
        <title>Paenibacillus sp. strain PR3 16S rRNA gene Genome sequencing and assembly.</title>
        <authorList>
            <person name="Kim J."/>
        </authorList>
    </citation>
    <scope>NUCLEOTIDE SEQUENCE [LARGE SCALE GENOMIC DNA]</scope>
    <source>
        <strain evidence="13 14">PR3</strain>
    </source>
</reference>
<accession>A0ABR8MZG7</accession>
<keyword evidence="10" id="KW-0472">Membrane</keyword>
<feature type="transmembrane region" description="Helical" evidence="10">
    <location>
        <begin position="326"/>
        <end position="345"/>
    </location>
</feature>
<evidence type="ECO:0000313" key="14">
    <source>
        <dbReference type="Proteomes" id="UP000609346"/>
    </source>
</evidence>
<protein>
    <recommendedName>
        <fullName evidence="2">histidine kinase</fullName>
        <ecNumber evidence="2">2.7.13.3</ecNumber>
    </recommendedName>
</protein>
<dbReference type="Gene3D" id="3.40.50.2300">
    <property type="match status" value="1"/>
</dbReference>
<evidence type="ECO:0000256" key="8">
    <source>
        <dbReference type="ARBA" id="ARBA00023012"/>
    </source>
</evidence>
<dbReference type="InterPro" id="IPR004358">
    <property type="entry name" value="Sig_transdc_His_kin-like_C"/>
</dbReference>
<dbReference type="InterPro" id="IPR001789">
    <property type="entry name" value="Sig_transdc_resp-reg_receiver"/>
</dbReference>
<sequence>MLTNKKITIIVILFLLIITGLRLTFLEFQRPIESPQAVKGVLDLRGQMFPHNGNLALDGEWAFIPYKLLIPENNASMESEQTYIQVPDAWEPYFPHHDGLYRYGTYRLRILVDENSNQSLQLRIDEIRTASAVYINGQLAARAGYPSEKPALQQARHTPYTVDLPTGGTSIDLVIQVSNHAGEGGITHAIRLGTVESIQRFSHLSINLQFMLCIVLLVHGIYAVILYLMGVANRGILYFSLLIFSAILSVLCSDEKLLMVWFSLSYELFSKIAILSYIGISAFLPPLVNNMFPNEGKDRILRWFAVYCLAYAAFVLMAPSTYAVPTIKLLLGATLLSSLAIAGRILKSANKRTQDAIYMLLGCTAVATNIVWAIIEGRTSIQMMHYPFDLIIAVFCLAAFWFKQFVRKNEQTKQLADKLQQANRQKDDFLVNTSHELRNPLHGIMNITQSVLDDVVNPATDDHRRRLELQLTVARRMSLLLDELFDVVRLNENAIRLQIGSVRIQSVVAGVLEMLRFMLGGKPVTLQVGITDALPSVKADENKLIQIMFNLLHNAIKFTDKGTITIDASIENGMAHIHIRDTGIGMDEETRNRIFLPYEQGSSNLTRAGGGFGLGLSICKQLVELHGGTIKVASISGQGTTFTFTLPLSEAIEHSREAETFAPIGHIEAEAEDEVAVAAERAETPLSIAANAEENKSKILAVDDDNINLLILSDILGAAQYRITTVNSAKDAITMLDSESFDLIISDVMMPHMSGYELTRIVRERFSVSELPILLLTARNRSEDLFAGFQAGANDYVMKPVDAWELRSRVHALTELKLSTEERIRLEAAWLQSQMQPHFIYNTLNSIAALGTMDNDRMLALLDAFSNYLRMSFDFHNSAREIPIDRELALVRSYLFIEKERFGDRLQVQWNTEADLQFLLPPLSIQTLVENAVKHGILQRARGGTIVIRIEDDSDNVNIFISDDGVGMSEDKLRQVLSPTGGDRGIGLTNTNRRLKQFYGSGLQIQSAPGEGTTVRFQIPNKQKE</sequence>
<dbReference type="SMART" id="SM00387">
    <property type="entry name" value="HATPase_c"/>
    <property type="match status" value="2"/>
</dbReference>
<organism evidence="13 14">
    <name type="scientific">Paenibacillus terricola</name>
    <dbReference type="NCBI Taxonomy" id="2763503"/>
    <lineage>
        <taxon>Bacteria</taxon>
        <taxon>Bacillati</taxon>
        <taxon>Bacillota</taxon>
        <taxon>Bacilli</taxon>
        <taxon>Bacillales</taxon>
        <taxon>Paenibacillaceae</taxon>
        <taxon>Paenibacillus</taxon>
    </lineage>
</organism>
<keyword evidence="8" id="KW-0902">Two-component regulatory system</keyword>
<feature type="domain" description="Histidine kinase" evidence="11">
    <location>
        <begin position="925"/>
        <end position="1023"/>
    </location>
</feature>
<dbReference type="InterPro" id="IPR003661">
    <property type="entry name" value="HisK_dim/P_dom"/>
</dbReference>
<feature type="transmembrane region" description="Helical" evidence="10">
    <location>
        <begin position="268"/>
        <end position="288"/>
    </location>
</feature>
<comment type="catalytic activity">
    <reaction evidence="1">
        <text>ATP + protein L-histidine = ADP + protein N-phospho-L-histidine.</text>
        <dbReference type="EC" id="2.7.13.3"/>
    </reaction>
</comment>
<keyword evidence="4" id="KW-0808">Transferase</keyword>
<dbReference type="Pfam" id="PF02518">
    <property type="entry name" value="HATPase_c"/>
    <property type="match status" value="2"/>
</dbReference>
<dbReference type="SMART" id="SM00448">
    <property type="entry name" value="REC"/>
    <property type="match status" value="1"/>
</dbReference>
<evidence type="ECO:0000259" key="12">
    <source>
        <dbReference type="PROSITE" id="PS50110"/>
    </source>
</evidence>
<feature type="transmembrane region" description="Helical" evidence="10">
    <location>
        <begin position="236"/>
        <end position="262"/>
    </location>
</feature>
<gene>
    <name evidence="13" type="ORF">H8B09_19595</name>
</gene>
<dbReference type="SUPFAM" id="SSF52172">
    <property type="entry name" value="CheY-like"/>
    <property type="match status" value="1"/>
</dbReference>
<dbReference type="Pfam" id="PF00072">
    <property type="entry name" value="Response_reg"/>
    <property type="match status" value="1"/>
</dbReference>
<dbReference type="Gene3D" id="3.30.565.10">
    <property type="entry name" value="Histidine kinase-like ATPase, C-terminal domain"/>
    <property type="match status" value="2"/>
</dbReference>
<dbReference type="SUPFAM" id="SSF49785">
    <property type="entry name" value="Galactose-binding domain-like"/>
    <property type="match status" value="1"/>
</dbReference>
<keyword evidence="6" id="KW-0418">Kinase</keyword>
<dbReference type="SUPFAM" id="SSF55874">
    <property type="entry name" value="ATPase domain of HSP90 chaperone/DNA topoisomerase II/histidine kinase"/>
    <property type="match status" value="2"/>
</dbReference>
<feature type="modified residue" description="4-aspartylphosphate" evidence="9">
    <location>
        <position position="747"/>
    </location>
</feature>
<feature type="transmembrane region" description="Helical" evidence="10">
    <location>
        <begin position="300"/>
        <end position="320"/>
    </location>
</feature>